<evidence type="ECO:0000313" key="1">
    <source>
        <dbReference type="EMBL" id="BBO35900.1"/>
    </source>
</evidence>
<evidence type="ECO:0000313" key="2">
    <source>
        <dbReference type="Proteomes" id="UP000326837"/>
    </source>
</evidence>
<name>A0A5K7XGD1_9BACT</name>
<gene>
    <name evidence="1" type="ORF">PLANPX_5512</name>
</gene>
<reference evidence="2" key="1">
    <citation type="submission" date="2019-10" db="EMBL/GenBank/DDBJ databases">
        <title>Lacipirellula parvula gen. nov., sp. nov., representing a lineage of planctomycetes widespread in freshwater anoxic habitats, and description of the family Lacipirellulaceae.</title>
        <authorList>
            <person name="Dedysh S.N."/>
            <person name="Kulichevskaya I.S."/>
            <person name="Beletsky A.V."/>
            <person name="Rakitin A.L."/>
            <person name="Mardanov A.V."/>
            <person name="Ivanova A.A."/>
            <person name="Saltykova V.X."/>
            <person name="Rijpstra W.I.C."/>
            <person name="Sinninghe Damste J.S."/>
            <person name="Ravin N.V."/>
        </authorList>
    </citation>
    <scope>NUCLEOTIDE SEQUENCE [LARGE SCALE GENOMIC DNA]</scope>
    <source>
        <strain evidence="2">PX69</strain>
    </source>
</reference>
<dbReference type="Pfam" id="PF09844">
    <property type="entry name" value="DUF2071"/>
    <property type="match status" value="1"/>
</dbReference>
<dbReference type="RefSeq" id="WP_152101177.1">
    <property type="nucleotide sequence ID" value="NZ_AP021861.1"/>
</dbReference>
<dbReference type="AlphaFoldDB" id="A0A5K7XGD1"/>
<sequence length="257" mass="28981">MISAIESIDANRPFTWPARRPLLTAEWRQLAMLNYAVDRAILRPLVPTGTELDDWNGESYASVIGFQFLRTTFCGVPIPFHASFVEVNLRFYIRRRAPEGWRRGVAFIRELAPRRAVALVANLLYGERYLAVPMTHELVPGEGEVPRRLEYGWRYRGGSGRLALEPAGEALPLAEGSHEQYIAEHYWGYSHHPRGGVEYEVAHPSWQYSPGRAASFECDHVAAVYGELWVEALSGPPTSAFWADGSAVRVYAGQRIH</sequence>
<organism evidence="1 2">
    <name type="scientific">Lacipirellula parvula</name>
    <dbReference type="NCBI Taxonomy" id="2650471"/>
    <lineage>
        <taxon>Bacteria</taxon>
        <taxon>Pseudomonadati</taxon>
        <taxon>Planctomycetota</taxon>
        <taxon>Planctomycetia</taxon>
        <taxon>Pirellulales</taxon>
        <taxon>Lacipirellulaceae</taxon>
        <taxon>Lacipirellula</taxon>
    </lineage>
</organism>
<dbReference type="InterPro" id="IPR018644">
    <property type="entry name" value="DUF2071"/>
</dbReference>
<accession>A0A5K7XGD1</accession>
<dbReference type="PANTHER" id="PTHR39186:SF1">
    <property type="entry name" value="DUF2071 DOMAIN-CONTAINING PROTEIN"/>
    <property type="match status" value="1"/>
</dbReference>
<dbReference type="KEGG" id="lpav:PLANPX_5512"/>
<evidence type="ECO:0008006" key="3">
    <source>
        <dbReference type="Google" id="ProtNLM"/>
    </source>
</evidence>
<keyword evidence="2" id="KW-1185">Reference proteome</keyword>
<dbReference type="Proteomes" id="UP000326837">
    <property type="component" value="Chromosome"/>
</dbReference>
<protein>
    <recommendedName>
        <fullName evidence="3">DUF2071 domain-containing protein</fullName>
    </recommendedName>
</protein>
<dbReference type="EMBL" id="AP021861">
    <property type="protein sequence ID" value="BBO35900.1"/>
    <property type="molecule type" value="Genomic_DNA"/>
</dbReference>
<dbReference type="PANTHER" id="PTHR39186">
    <property type="entry name" value="DUF2071 FAMILY PROTEIN"/>
    <property type="match status" value="1"/>
</dbReference>
<proteinExistence type="predicted"/>